<feature type="compositionally biased region" description="Polar residues" evidence="1">
    <location>
        <begin position="687"/>
        <end position="701"/>
    </location>
</feature>
<dbReference type="PANTHER" id="PTHR42105:SF1">
    <property type="entry name" value="TRANSALDOLASE"/>
    <property type="match status" value="1"/>
</dbReference>
<evidence type="ECO:0000313" key="2">
    <source>
        <dbReference type="EMBL" id="KAF2139295.1"/>
    </source>
</evidence>
<dbReference type="OrthoDB" id="5382102at2759"/>
<feature type="compositionally biased region" description="Basic and acidic residues" evidence="1">
    <location>
        <begin position="478"/>
        <end position="488"/>
    </location>
</feature>
<feature type="region of interest" description="Disordered" evidence="1">
    <location>
        <begin position="977"/>
        <end position="1056"/>
    </location>
</feature>
<feature type="compositionally biased region" description="Basic and acidic residues" evidence="1">
    <location>
        <begin position="352"/>
        <end position="364"/>
    </location>
</feature>
<feature type="region of interest" description="Disordered" evidence="1">
    <location>
        <begin position="1"/>
        <end position="71"/>
    </location>
</feature>
<reference evidence="2" key="1">
    <citation type="journal article" date="2020" name="Stud. Mycol.">
        <title>101 Dothideomycetes genomes: a test case for predicting lifestyles and emergence of pathogens.</title>
        <authorList>
            <person name="Haridas S."/>
            <person name="Albert R."/>
            <person name="Binder M."/>
            <person name="Bloem J."/>
            <person name="Labutti K."/>
            <person name="Salamov A."/>
            <person name="Andreopoulos B."/>
            <person name="Baker S."/>
            <person name="Barry K."/>
            <person name="Bills G."/>
            <person name="Bluhm B."/>
            <person name="Cannon C."/>
            <person name="Castanera R."/>
            <person name="Culley D."/>
            <person name="Daum C."/>
            <person name="Ezra D."/>
            <person name="Gonzalez J."/>
            <person name="Henrissat B."/>
            <person name="Kuo A."/>
            <person name="Liang C."/>
            <person name="Lipzen A."/>
            <person name="Lutzoni F."/>
            <person name="Magnuson J."/>
            <person name="Mondo S."/>
            <person name="Nolan M."/>
            <person name="Ohm R."/>
            <person name="Pangilinan J."/>
            <person name="Park H.-J."/>
            <person name="Ramirez L."/>
            <person name="Alfaro M."/>
            <person name="Sun H."/>
            <person name="Tritt A."/>
            <person name="Yoshinaga Y."/>
            <person name="Zwiers L.-H."/>
            <person name="Turgeon B."/>
            <person name="Goodwin S."/>
            <person name="Spatafora J."/>
            <person name="Crous P."/>
            <person name="Grigoriev I."/>
        </authorList>
    </citation>
    <scope>NUCLEOTIDE SEQUENCE</scope>
    <source>
        <strain evidence="2">CBS 121167</strain>
    </source>
</reference>
<dbReference type="Proteomes" id="UP000799438">
    <property type="component" value="Unassembled WGS sequence"/>
</dbReference>
<feature type="region of interest" description="Disordered" evidence="1">
    <location>
        <begin position="823"/>
        <end position="963"/>
    </location>
</feature>
<sequence>MGVDTQRPPLPAPTEPSILSVDDDISSFQPDDLATDLSRRTDRSHYSIPEDGSPVTIPTKHKDRGLVHGRHQSQTSLLIEYFEAGKPGEGKIHSRPSVRVRVTPSKHRRSRTASDHVEISQTGKDRKPSYTRRISLPTSKGSEGKSVETSEVSYSGESNLSGRPPVEVEVMHGSDLSRSEVSRDNYIAAPSDISSMPPDSLLGAPPVILSPPSRHRSRSMERNEKADGNRRRSRSLSRERLVTQKVMERLASERSGKSKHSRERSVSKEHRSESGTSRRKHSRSRSELDRFSGTESSLLSSHISRRSGDDRSIRSGVSNASSINNPKLLGAVEDAIKRLILPEINALRETSKTDHNRDRYEQLTRDSVASTSSRGESKRSVSKSSSAPNVKVVLNRDDKNPGVVLSSGSGKEKTIGSNVDSGSELSRDRIISIYGEENLGLDDPDGQQKRTRQRSKLRDGALEAAVGAGLTAAALNHQESRSSLDTTKERRKKRRSKSRSRTASVSESAREASHEQSIPPLPMQSEHNPTEMTRASILSAETDRPHSRSSRGLNTPIQEVIRGSPREVDSPLSRTPNRTPAALRRGPNSNGSLGSFSVPGSAKGDKSIPTRAKDAALTAAGLGGAALASQHNKDEERESIRTPSRDLENESGYKEKFSNASPRPRAKSAASVSSAGREAARKMSELSLHSASNSPSTNAARSRNKPEGYHFEDGVPRDSELSYATITSRGEDPDDFFDHEHEANDAYRAQNDKRMTGYTDDSLRSSNLDYRRMTAYTDDSMYGQYRDRDVPDQDLDGVTTARPDYIHTPLAVESAVASLLDPSSVSSVRSSQRESQLTNDPHFMSRENPGNEQQPQGESLGDKWGAIRQQAKRMSQEQHGEVSSPRSQARSFKSDDQIQMTANAMPFGDPMPEIGHGFDDESELTTNPSEIQGPSRDRGDGHWSYDPTPPPVSAGNARPGEAGMMGNAAAGFAAAAAARLHHETQQSPVQQDRSYQPSIEDDYGQDYGRPYEHADDSFVRQHPDTSSQWKDEGYISSAQPGYTPEPNLDNSKMFDGSLPDFAGTPGADDMLFGGNPGVTRNFSGDSHGMSSPLYDSATGKGIDRIQSKDVVALMDHLTVRDAQRNARDTEILVTLVRSAAEMRNSFEEMKKFISEQDKMIMGNTDKDAEMTVQKLLQGPRPQPRYPRRDMSDADDDLPAKRKNVFRRALKGLSGKSGNDLARIEDMLMHLLDEVEGLKGPQAFPRPSVGQDAGSITSFENLRSGPDAGYEPEGQAGTSSTPNQSGTFSNPSSRRLAHHSGYDGRRGSEHRISTVLEGDEELDDHEAHILDNQFENNERLLTPTDEVVRSPNQRSPPEQAYSQEHTPKSKSKHKSNGSSIFANIPKMSRWSKTTTSTDKTARNGKRGPYSENSQSGSNVNFNGYDDFDMRDDDRYRSNTSFDHRRGGSLDQTRSPSPLIPEHEMDDPKYQAHRNSLNLEHPQPRQGPTHRHQSHLESQAINFDDTQSPDFDQWGSAPSLALNRNRFSNTTGRQSPFSDGGYSNHSASEQVNGGSRPKEEGPLMPSSNNTPRSLPYGSRPMYSSPPGLTGHLAPLAPIEEVRYSLETDRRTLTPSPQPQRSMASPTRKPTGPRPMGSKSPRPLEHSDTVKRRPHTRSPSLDSYRSSLDSFDRDTF</sequence>
<gene>
    <name evidence="2" type="ORF">K452DRAFT_300361</name>
</gene>
<feature type="compositionally biased region" description="Polar residues" evidence="1">
    <location>
        <begin position="985"/>
        <end position="997"/>
    </location>
</feature>
<feature type="region of interest" description="Disordered" evidence="1">
    <location>
        <begin position="87"/>
        <end position="324"/>
    </location>
</feature>
<organism evidence="2 3">
    <name type="scientific">Aplosporella prunicola CBS 121167</name>
    <dbReference type="NCBI Taxonomy" id="1176127"/>
    <lineage>
        <taxon>Eukaryota</taxon>
        <taxon>Fungi</taxon>
        <taxon>Dikarya</taxon>
        <taxon>Ascomycota</taxon>
        <taxon>Pezizomycotina</taxon>
        <taxon>Dothideomycetes</taxon>
        <taxon>Dothideomycetes incertae sedis</taxon>
        <taxon>Botryosphaeriales</taxon>
        <taxon>Aplosporellaceae</taxon>
        <taxon>Aplosporella</taxon>
    </lineage>
</organism>
<feature type="region of interest" description="Disordered" evidence="1">
    <location>
        <begin position="1330"/>
        <end position="1467"/>
    </location>
</feature>
<proteinExistence type="predicted"/>
<accession>A0A6A6B7Q5</accession>
<feature type="compositionally biased region" description="Basic and acidic residues" evidence="1">
    <location>
        <begin position="112"/>
        <end position="128"/>
    </location>
</feature>
<feature type="compositionally biased region" description="Basic and acidic residues" evidence="1">
    <location>
        <begin position="1009"/>
        <end position="1033"/>
    </location>
</feature>
<feature type="compositionally biased region" description="Polar residues" evidence="1">
    <location>
        <begin position="1654"/>
        <end position="1666"/>
    </location>
</feature>
<feature type="compositionally biased region" description="Basic and acidic residues" evidence="1">
    <location>
        <begin position="1639"/>
        <end position="1648"/>
    </location>
</feature>
<feature type="region of interest" description="Disordered" evidence="1">
    <location>
        <begin position="472"/>
        <end position="610"/>
    </location>
</feature>
<feature type="compositionally biased region" description="Polar residues" evidence="1">
    <location>
        <begin position="848"/>
        <end position="857"/>
    </location>
</feature>
<feature type="region of interest" description="Disordered" evidence="1">
    <location>
        <begin position="1177"/>
        <end position="1199"/>
    </location>
</feature>
<evidence type="ECO:0008006" key="4">
    <source>
        <dbReference type="Google" id="ProtNLM"/>
    </source>
</evidence>
<feature type="compositionally biased region" description="Polar residues" evidence="1">
    <location>
        <begin position="149"/>
        <end position="161"/>
    </location>
</feature>
<feature type="compositionally biased region" description="Basic and acidic residues" evidence="1">
    <location>
        <begin position="218"/>
        <end position="256"/>
    </location>
</feature>
<feature type="compositionally biased region" description="Polar residues" evidence="1">
    <location>
        <begin position="1349"/>
        <end position="1363"/>
    </location>
</feature>
<feature type="compositionally biased region" description="Basic and acidic residues" evidence="1">
    <location>
        <begin position="169"/>
        <end position="183"/>
    </location>
</feature>
<feature type="compositionally biased region" description="Basic and acidic residues" evidence="1">
    <location>
        <begin position="1299"/>
        <end position="1308"/>
    </location>
</feature>
<feature type="region of interest" description="Disordered" evidence="1">
    <location>
        <begin position="436"/>
        <end position="459"/>
    </location>
</feature>
<feature type="compositionally biased region" description="Basic residues" evidence="1">
    <location>
        <begin position="93"/>
        <end position="111"/>
    </location>
</feature>
<feature type="compositionally biased region" description="Polar residues" evidence="1">
    <location>
        <begin position="1409"/>
        <end position="1420"/>
    </location>
</feature>
<dbReference type="EMBL" id="ML995493">
    <property type="protein sequence ID" value="KAF2139295.1"/>
    <property type="molecule type" value="Genomic_DNA"/>
</dbReference>
<name>A0A6A6B7Q5_9PEZI</name>
<evidence type="ECO:0000256" key="1">
    <source>
        <dbReference type="SAM" id="MobiDB-lite"/>
    </source>
</evidence>
<feature type="compositionally biased region" description="Low complexity" evidence="1">
    <location>
        <begin position="660"/>
        <end position="675"/>
    </location>
</feature>
<dbReference type="GeneID" id="54299821"/>
<feature type="compositionally biased region" description="Polar residues" evidence="1">
    <location>
        <begin position="1523"/>
        <end position="1551"/>
    </location>
</feature>
<feature type="region of interest" description="Disordered" evidence="1">
    <location>
        <begin position="626"/>
        <end position="719"/>
    </location>
</feature>
<protein>
    <recommendedName>
        <fullName evidence="4">Transaldolase</fullName>
    </recommendedName>
</protein>
<feature type="compositionally biased region" description="Basic and acidic residues" evidence="1">
    <location>
        <begin position="1430"/>
        <end position="1446"/>
    </location>
</feature>
<keyword evidence="3" id="KW-1185">Reference proteome</keyword>
<evidence type="ECO:0000313" key="3">
    <source>
        <dbReference type="Proteomes" id="UP000799438"/>
    </source>
</evidence>
<feature type="compositionally biased region" description="Basic and acidic residues" evidence="1">
    <location>
        <begin position="631"/>
        <end position="657"/>
    </location>
</feature>
<feature type="compositionally biased region" description="Basic residues" evidence="1">
    <location>
        <begin position="489"/>
        <end position="500"/>
    </location>
</feature>
<dbReference type="PANTHER" id="PTHR42105">
    <property type="entry name" value="DIM2-ASSOCIATED PROTEIN 1"/>
    <property type="match status" value="1"/>
</dbReference>
<feature type="region of interest" description="Disordered" evidence="1">
    <location>
        <begin position="352"/>
        <end position="422"/>
    </location>
</feature>
<feature type="region of interest" description="Disordered" evidence="1">
    <location>
        <begin position="1520"/>
        <end position="1673"/>
    </location>
</feature>
<feature type="compositionally biased region" description="Polar residues" evidence="1">
    <location>
        <begin position="1275"/>
        <end position="1292"/>
    </location>
</feature>
<feature type="compositionally biased region" description="Basic residues" evidence="1">
    <location>
        <begin position="59"/>
        <end position="71"/>
    </location>
</feature>
<feature type="compositionally biased region" description="Basic and acidic residues" evidence="1">
    <location>
        <begin position="704"/>
        <end position="719"/>
    </location>
</feature>
<dbReference type="RefSeq" id="XP_033395008.1">
    <property type="nucleotide sequence ID" value="XM_033542324.1"/>
</dbReference>
<feature type="compositionally biased region" description="Basic and acidic residues" evidence="1">
    <location>
        <begin position="1597"/>
        <end position="1609"/>
    </location>
</feature>
<feature type="compositionally biased region" description="Polar residues" evidence="1">
    <location>
        <begin position="884"/>
        <end position="902"/>
    </location>
</feature>
<feature type="compositionally biased region" description="Basic and acidic residues" evidence="1">
    <location>
        <begin position="263"/>
        <end position="273"/>
    </location>
</feature>
<feature type="compositionally biased region" description="Polar residues" evidence="1">
    <location>
        <begin position="1610"/>
        <end position="1622"/>
    </location>
</feature>
<feature type="compositionally biased region" description="Low complexity" evidence="1">
    <location>
        <begin position="823"/>
        <end position="837"/>
    </location>
</feature>
<feature type="region of interest" description="Disordered" evidence="1">
    <location>
        <begin position="1241"/>
        <end position="1308"/>
    </location>
</feature>